<evidence type="ECO:0000313" key="6">
    <source>
        <dbReference type="Proteomes" id="UP000011761"/>
    </source>
</evidence>
<dbReference type="SUPFAM" id="SSF51735">
    <property type="entry name" value="NAD(P)-binding Rossmann-fold domains"/>
    <property type="match status" value="1"/>
</dbReference>
<dbReference type="GeneID" id="19115921"/>
<evidence type="ECO:0000256" key="3">
    <source>
        <dbReference type="ARBA" id="ARBA00023002"/>
    </source>
</evidence>
<keyword evidence="6" id="KW-1185">Reference proteome</keyword>
<accession>M2NNG9</accession>
<dbReference type="HOGENOM" id="CLU_010194_1_3_1"/>
<organism evidence="5 6">
    <name type="scientific">Baudoinia panamericana (strain UAMH 10762)</name>
    <name type="common">Angels' share fungus</name>
    <name type="synonym">Baudoinia compniacensis (strain UAMH 10762)</name>
    <dbReference type="NCBI Taxonomy" id="717646"/>
    <lineage>
        <taxon>Eukaryota</taxon>
        <taxon>Fungi</taxon>
        <taxon>Dikarya</taxon>
        <taxon>Ascomycota</taxon>
        <taxon>Pezizomycotina</taxon>
        <taxon>Dothideomycetes</taxon>
        <taxon>Dothideomycetidae</taxon>
        <taxon>Mycosphaerellales</taxon>
        <taxon>Teratosphaeriaceae</taxon>
        <taxon>Baudoinia</taxon>
    </lineage>
</organism>
<gene>
    <name evidence="5" type="ORF">BAUCODRAFT_61485</name>
</gene>
<proteinExistence type="inferred from homology"/>
<keyword evidence="2" id="KW-0521">NADP</keyword>
<dbReference type="Pfam" id="PF13561">
    <property type="entry name" value="adh_short_C2"/>
    <property type="match status" value="1"/>
</dbReference>
<dbReference type="OrthoDB" id="47007at2759"/>
<dbReference type="InterPro" id="IPR057326">
    <property type="entry name" value="KR_dom"/>
</dbReference>
<dbReference type="EMBL" id="KB445550">
    <property type="protein sequence ID" value="EMD01040.1"/>
    <property type="molecule type" value="Genomic_DNA"/>
</dbReference>
<evidence type="ECO:0000256" key="1">
    <source>
        <dbReference type="ARBA" id="ARBA00006484"/>
    </source>
</evidence>
<protein>
    <recommendedName>
        <fullName evidence="4">Ketoreductase domain-containing protein</fullName>
    </recommendedName>
</protein>
<dbReference type="KEGG" id="bcom:BAUCODRAFT_61485"/>
<reference evidence="5 6" key="1">
    <citation type="journal article" date="2012" name="PLoS Pathog.">
        <title>Diverse lifestyles and strategies of plant pathogenesis encoded in the genomes of eighteen Dothideomycetes fungi.</title>
        <authorList>
            <person name="Ohm R.A."/>
            <person name="Feau N."/>
            <person name="Henrissat B."/>
            <person name="Schoch C.L."/>
            <person name="Horwitz B.A."/>
            <person name="Barry K.W."/>
            <person name="Condon B.J."/>
            <person name="Copeland A.C."/>
            <person name="Dhillon B."/>
            <person name="Glaser F."/>
            <person name="Hesse C.N."/>
            <person name="Kosti I."/>
            <person name="LaButti K."/>
            <person name="Lindquist E.A."/>
            <person name="Lucas S."/>
            <person name="Salamov A.A."/>
            <person name="Bradshaw R.E."/>
            <person name="Ciuffetti L."/>
            <person name="Hamelin R.C."/>
            <person name="Kema G.H.J."/>
            <person name="Lawrence C."/>
            <person name="Scott J.A."/>
            <person name="Spatafora J.W."/>
            <person name="Turgeon B.G."/>
            <person name="de Wit P.J.G.M."/>
            <person name="Zhong S."/>
            <person name="Goodwin S.B."/>
            <person name="Grigoriev I.V."/>
        </authorList>
    </citation>
    <scope>NUCLEOTIDE SEQUENCE [LARGE SCALE GENOMIC DNA]</scope>
    <source>
        <strain evidence="5 6">UAMH 10762</strain>
    </source>
</reference>
<dbReference type="PRINTS" id="PR00080">
    <property type="entry name" value="SDRFAMILY"/>
</dbReference>
<feature type="domain" description="Ketoreductase" evidence="4">
    <location>
        <begin position="13"/>
        <end position="196"/>
    </location>
</feature>
<name>M2NNG9_BAUPA</name>
<dbReference type="Proteomes" id="UP000011761">
    <property type="component" value="Unassembled WGS sequence"/>
</dbReference>
<evidence type="ECO:0000256" key="2">
    <source>
        <dbReference type="ARBA" id="ARBA00022857"/>
    </source>
</evidence>
<dbReference type="AlphaFoldDB" id="M2NNG9"/>
<evidence type="ECO:0000259" key="4">
    <source>
        <dbReference type="SMART" id="SM00822"/>
    </source>
</evidence>
<evidence type="ECO:0000313" key="5">
    <source>
        <dbReference type="EMBL" id="EMD01040.1"/>
    </source>
</evidence>
<sequence length="265" mass="28226">MSSQPRSKSLEGKVALVTGSGRGIGAAIVTRFAEHGANVVVNYHSSADKAEKVAEHCRSLGVKAVTVKGDVSSPADIERLFETAAKELGGIDIVMSNSGIEHFNDLEQTKPVEIEKVFRTNVFGQYYVAQAAHKHMNKNGRLILISSISAQWGITRHAVYSASKAAIQGMVKCLAQDFGPKGITVNAVAPGGIKSDMWIETAKDYVPGGELMSDKDIDERISKMSPFNRPGYPEDIAGVVALLASPEAQWLTGQTLHAGGGAFMA</sequence>
<dbReference type="PANTHER" id="PTHR43669">
    <property type="entry name" value="5-KETO-D-GLUCONATE 5-REDUCTASE"/>
    <property type="match status" value="1"/>
</dbReference>
<dbReference type="OMA" id="CLMLPLD"/>
<dbReference type="InterPro" id="IPR036291">
    <property type="entry name" value="NAD(P)-bd_dom_sf"/>
</dbReference>
<dbReference type="GO" id="GO:0016491">
    <property type="term" value="F:oxidoreductase activity"/>
    <property type="evidence" value="ECO:0007669"/>
    <property type="project" value="UniProtKB-KW"/>
</dbReference>
<dbReference type="eggNOG" id="KOG0725">
    <property type="taxonomic scope" value="Eukaryota"/>
</dbReference>
<dbReference type="InterPro" id="IPR020904">
    <property type="entry name" value="Sc_DH/Rdtase_CS"/>
</dbReference>
<dbReference type="PRINTS" id="PR00081">
    <property type="entry name" value="GDHRDH"/>
</dbReference>
<comment type="similarity">
    <text evidence="1">Belongs to the short-chain dehydrogenases/reductases (SDR) family.</text>
</comment>
<dbReference type="Gene3D" id="3.40.50.720">
    <property type="entry name" value="NAD(P)-binding Rossmann-like Domain"/>
    <property type="match status" value="1"/>
</dbReference>
<dbReference type="PROSITE" id="PS00061">
    <property type="entry name" value="ADH_SHORT"/>
    <property type="match status" value="1"/>
</dbReference>
<dbReference type="SMART" id="SM00822">
    <property type="entry name" value="PKS_KR"/>
    <property type="match status" value="1"/>
</dbReference>
<dbReference type="FunFam" id="3.40.50.720:FF:000084">
    <property type="entry name" value="Short-chain dehydrogenase reductase"/>
    <property type="match status" value="1"/>
</dbReference>
<dbReference type="RefSeq" id="XP_007672224.1">
    <property type="nucleotide sequence ID" value="XM_007674034.1"/>
</dbReference>
<dbReference type="InterPro" id="IPR002347">
    <property type="entry name" value="SDR_fam"/>
</dbReference>
<dbReference type="PANTHER" id="PTHR43669:SF3">
    <property type="entry name" value="ALCOHOL DEHYDROGENASE, PUTATIVE (AFU_ORTHOLOGUE AFUA_3G03445)-RELATED"/>
    <property type="match status" value="1"/>
</dbReference>
<keyword evidence="3" id="KW-0560">Oxidoreductase</keyword>